<sequence length="164" mass="19137">MNEKEIIKKEMNKEENNKSFWKKLDDKTLLINIISFIIGTILFWWLFFIGIIDLMRTIFLTILNLLIIPLLYYFINNFGKSKHQKIIIKIVLVGGGGFFFGGITWFITGYLLITAPWAPLQALPPVLRGRILLLLLLTLCGIAAYIMYRIGKKRDWRPSSYYTD</sequence>
<evidence type="ECO:0000256" key="1">
    <source>
        <dbReference type="SAM" id="Phobius"/>
    </source>
</evidence>
<feature type="transmembrane region" description="Helical" evidence="1">
    <location>
        <begin position="58"/>
        <end position="75"/>
    </location>
</feature>
<feature type="transmembrane region" description="Helical" evidence="1">
    <location>
        <begin position="29"/>
        <end position="52"/>
    </location>
</feature>
<feature type="transmembrane region" description="Helical" evidence="1">
    <location>
        <begin position="87"/>
        <end position="111"/>
    </location>
</feature>
<proteinExistence type="predicted"/>
<dbReference type="EMBL" id="LAZR01005669">
    <property type="protein sequence ID" value="KKM98082.1"/>
    <property type="molecule type" value="Genomic_DNA"/>
</dbReference>
<reference evidence="2" key="1">
    <citation type="journal article" date="2015" name="Nature">
        <title>Complex archaea that bridge the gap between prokaryotes and eukaryotes.</title>
        <authorList>
            <person name="Spang A."/>
            <person name="Saw J.H."/>
            <person name="Jorgensen S.L."/>
            <person name="Zaremba-Niedzwiedzka K."/>
            <person name="Martijn J."/>
            <person name="Lind A.E."/>
            <person name="van Eijk R."/>
            <person name="Schleper C."/>
            <person name="Guy L."/>
            <person name="Ettema T.J."/>
        </authorList>
    </citation>
    <scope>NUCLEOTIDE SEQUENCE</scope>
</reference>
<evidence type="ECO:0000313" key="2">
    <source>
        <dbReference type="EMBL" id="KKM98082.1"/>
    </source>
</evidence>
<protein>
    <submittedName>
        <fullName evidence="2">Uncharacterized protein</fullName>
    </submittedName>
</protein>
<feature type="transmembrane region" description="Helical" evidence="1">
    <location>
        <begin position="131"/>
        <end position="148"/>
    </location>
</feature>
<dbReference type="AlphaFoldDB" id="A0A0F9PY33"/>
<keyword evidence="1" id="KW-0812">Transmembrane</keyword>
<organism evidence="2">
    <name type="scientific">marine sediment metagenome</name>
    <dbReference type="NCBI Taxonomy" id="412755"/>
    <lineage>
        <taxon>unclassified sequences</taxon>
        <taxon>metagenomes</taxon>
        <taxon>ecological metagenomes</taxon>
    </lineage>
</organism>
<name>A0A0F9PY33_9ZZZZ</name>
<gene>
    <name evidence="2" type="ORF">LCGC14_1161570</name>
</gene>
<keyword evidence="1" id="KW-1133">Transmembrane helix</keyword>
<comment type="caution">
    <text evidence="2">The sequence shown here is derived from an EMBL/GenBank/DDBJ whole genome shotgun (WGS) entry which is preliminary data.</text>
</comment>
<accession>A0A0F9PY33</accession>
<keyword evidence="1" id="KW-0472">Membrane</keyword>